<feature type="transmembrane region" description="Helical" evidence="1">
    <location>
        <begin position="328"/>
        <end position="345"/>
    </location>
</feature>
<dbReference type="EMBL" id="LGKO01000005">
    <property type="protein sequence ID" value="KPL82388.1"/>
    <property type="molecule type" value="Genomic_DNA"/>
</dbReference>
<gene>
    <name evidence="2" type="ORF">SE15_09460</name>
</gene>
<feature type="transmembrane region" description="Helical" evidence="1">
    <location>
        <begin position="274"/>
        <end position="292"/>
    </location>
</feature>
<comment type="caution">
    <text evidence="2">The sequence shown here is derived from an EMBL/GenBank/DDBJ whole genome shotgun (WGS) entry which is preliminary data.</text>
</comment>
<evidence type="ECO:0008006" key="4">
    <source>
        <dbReference type="Google" id="ProtNLM"/>
    </source>
</evidence>
<evidence type="ECO:0000313" key="2">
    <source>
        <dbReference type="EMBL" id="KPL82388.1"/>
    </source>
</evidence>
<keyword evidence="3" id="KW-1185">Reference proteome</keyword>
<feature type="transmembrane region" description="Helical" evidence="1">
    <location>
        <begin position="125"/>
        <end position="145"/>
    </location>
</feature>
<evidence type="ECO:0000313" key="3">
    <source>
        <dbReference type="Proteomes" id="UP000050544"/>
    </source>
</evidence>
<reference evidence="2 3" key="1">
    <citation type="submission" date="2015-07" db="EMBL/GenBank/DDBJ databases">
        <title>Whole genome sequence of Thermanaerothrix daxensis DSM 23592.</title>
        <authorList>
            <person name="Hemp J."/>
            <person name="Ward L.M."/>
            <person name="Pace L.A."/>
            <person name="Fischer W.W."/>
        </authorList>
    </citation>
    <scope>NUCLEOTIDE SEQUENCE [LARGE SCALE GENOMIC DNA]</scope>
    <source>
        <strain evidence="2 3">GNS-1</strain>
    </source>
</reference>
<feature type="transmembrane region" description="Helical" evidence="1">
    <location>
        <begin position="190"/>
        <end position="208"/>
    </location>
</feature>
<feature type="transmembrane region" description="Helical" evidence="1">
    <location>
        <begin position="215"/>
        <end position="234"/>
    </location>
</feature>
<dbReference type="STRING" id="869279.SE15_09460"/>
<feature type="transmembrane region" description="Helical" evidence="1">
    <location>
        <begin position="304"/>
        <end position="322"/>
    </location>
</feature>
<keyword evidence="1" id="KW-1133">Transmembrane helix</keyword>
<dbReference type="OrthoDB" id="151278at2"/>
<dbReference type="AlphaFoldDB" id="A0A0P6YB55"/>
<name>A0A0P6YB55_9CHLR</name>
<accession>A0A0P6YB55</accession>
<evidence type="ECO:0000256" key="1">
    <source>
        <dbReference type="SAM" id="Phobius"/>
    </source>
</evidence>
<dbReference type="Proteomes" id="UP000050544">
    <property type="component" value="Unassembled WGS sequence"/>
</dbReference>
<keyword evidence="1" id="KW-0472">Membrane</keyword>
<sequence length="536" mass="59049">MSQKTKPLNLRRAWALGAALALLGLSTLLLGLSVLARNAGHLTYVVDDAYIHLAMARSLAQYGVWGVTPYAFSSSSSSLLWTGGLALLMRLIGNHPTLPLWINLGLAVVMIILGYEYWARHGLNQLQISLALVLLILAMPLLPMIFSGMEHVLHTVLTLVFLWVLEHVLTPSAPRGIHSRLLPLGMLLPLVRYEGLFLIGVTTLLLMWQRRWRLGLALAGLALLPVTLMGLFFVQQGWWFLPATLLIKSSPGTGRSLLELLSTLGARLADNLNHAPQMGLLLLGLGVGFWNEWRRERRMEGEKALLVVVAASMLIHLTLASVQGYARYQAYLIAAAVLVLVPPLMRLDLHRWFSIPWLAALAQTLVAATILAVPVLAGTYFTLSVPRASANIYQQQVQMARFVSRFYPQGTVALNDIGAVAYFTNAHVVDLVGLANREIAQARLHGTLDATTIDRVTRQANADLAIVYDSWFPGQLPSHWHKVGEWEIPANLVCGDATVSFYALREADIPSLQAHLRAFAPLLPPQVEQRGDYLTP</sequence>
<organism evidence="2 3">
    <name type="scientific">Thermanaerothrix daxensis</name>
    <dbReference type="NCBI Taxonomy" id="869279"/>
    <lineage>
        <taxon>Bacteria</taxon>
        <taxon>Bacillati</taxon>
        <taxon>Chloroflexota</taxon>
        <taxon>Anaerolineae</taxon>
        <taxon>Anaerolineales</taxon>
        <taxon>Anaerolineaceae</taxon>
        <taxon>Thermanaerothrix</taxon>
    </lineage>
</organism>
<keyword evidence="1" id="KW-0812">Transmembrane</keyword>
<dbReference type="RefSeq" id="WP_054521871.1">
    <property type="nucleotide sequence ID" value="NZ_LGKO01000005.1"/>
</dbReference>
<feature type="transmembrane region" description="Helical" evidence="1">
    <location>
        <begin position="357"/>
        <end position="381"/>
    </location>
</feature>
<feature type="transmembrane region" description="Helical" evidence="1">
    <location>
        <begin position="100"/>
        <end position="119"/>
    </location>
</feature>
<proteinExistence type="predicted"/>
<protein>
    <recommendedName>
        <fullName evidence="4">Glycosyltransferase RgtA/B/C/D-like domain-containing protein</fullName>
    </recommendedName>
</protein>